<gene>
    <name evidence="5" type="ORF">FP2506_15669</name>
</gene>
<dbReference type="CDD" id="cd03349">
    <property type="entry name" value="LbH_XAT"/>
    <property type="match status" value="1"/>
</dbReference>
<organism evidence="5 6">
    <name type="scientific">Fulvimarina pelagi HTCC2506</name>
    <dbReference type="NCBI Taxonomy" id="314231"/>
    <lineage>
        <taxon>Bacteria</taxon>
        <taxon>Pseudomonadati</taxon>
        <taxon>Pseudomonadota</taxon>
        <taxon>Alphaproteobacteria</taxon>
        <taxon>Hyphomicrobiales</taxon>
        <taxon>Aurantimonadaceae</taxon>
        <taxon>Fulvimarina</taxon>
    </lineage>
</organism>
<dbReference type="Proteomes" id="UP000004310">
    <property type="component" value="Unassembled WGS sequence"/>
</dbReference>
<proteinExistence type="inferred from homology"/>
<comment type="caution">
    <text evidence="5">The sequence shown here is derived from an EMBL/GenBank/DDBJ whole genome shotgun (WGS) entry which is preliminary data.</text>
</comment>
<evidence type="ECO:0000313" key="5">
    <source>
        <dbReference type="EMBL" id="EAU41885.1"/>
    </source>
</evidence>
<dbReference type="InterPro" id="IPR017694">
    <property type="entry name" value="Phosphonate_tfrase_rpt"/>
</dbReference>
<evidence type="ECO:0000256" key="1">
    <source>
        <dbReference type="ARBA" id="ARBA00007274"/>
    </source>
</evidence>
<evidence type="ECO:0000256" key="3">
    <source>
        <dbReference type="ARBA" id="ARBA00022737"/>
    </source>
</evidence>
<name>Q0G3E6_9HYPH</name>
<evidence type="ECO:0000256" key="2">
    <source>
        <dbReference type="ARBA" id="ARBA00022679"/>
    </source>
</evidence>
<accession>Q0G3E6</accession>
<dbReference type="eggNOG" id="COG0110">
    <property type="taxonomic scope" value="Bacteria"/>
</dbReference>
<dbReference type="NCBIfam" id="TIGR03308">
    <property type="entry name" value="phn_thr-fam"/>
    <property type="match status" value="1"/>
</dbReference>
<dbReference type="Gene3D" id="2.160.10.10">
    <property type="entry name" value="Hexapeptide repeat proteins"/>
    <property type="match status" value="1"/>
</dbReference>
<dbReference type="Pfam" id="PF00132">
    <property type="entry name" value="Hexapep"/>
    <property type="match status" value="1"/>
</dbReference>
<dbReference type="AlphaFoldDB" id="Q0G3E6"/>
<evidence type="ECO:0000256" key="4">
    <source>
        <dbReference type="ARBA" id="ARBA00023315"/>
    </source>
</evidence>
<sequence>MQIPVAAVIRACRQSLSVIIMPAYDPEQDPSHLALRFRDPEPKIHPSATTKGCRFGDYAEIGPRVTLREVEVGAYSYFEPGGHATYATVGRFCSIAPNVRINALAHPMDRVTTHKIAYRPNEYFRWRPVDQVFQDERRARRVSVGHDVWIGQNAVIMPGVTIGDGAVIGANAVVTRDVEPYAIVAGVPAKVLRKRFAEKTVARLRALRWWDWPAETLFEAVPDMAELPVEVFLDKWEALQPSSEDARPSTSAK</sequence>
<dbReference type="InterPro" id="IPR011004">
    <property type="entry name" value="Trimer_LpxA-like_sf"/>
</dbReference>
<protein>
    <submittedName>
        <fullName evidence="5">Acetyltransferase</fullName>
    </submittedName>
</protein>
<dbReference type="GO" id="GO:0016746">
    <property type="term" value="F:acyltransferase activity"/>
    <property type="evidence" value="ECO:0007669"/>
    <property type="project" value="UniProtKB-KW"/>
</dbReference>
<dbReference type="SUPFAM" id="SSF51161">
    <property type="entry name" value="Trimeric LpxA-like enzymes"/>
    <property type="match status" value="1"/>
</dbReference>
<keyword evidence="2 5" id="KW-0808">Transferase</keyword>
<dbReference type="PANTHER" id="PTHR43300:SF11">
    <property type="entry name" value="ACETYLTRANSFERASE RV3034C-RELATED"/>
    <property type="match status" value="1"/>
</dbReference>
<keyword evidence="4" id="KW-0012">Acyltransferase</keyword>
<dbReference type="HOGENOM" id="CLU_051638_5_0_5"/>
<keyword evidence="3" id="KW-0677">Repeat</keyword>
<keyword evidence="6" id="KW-1185">Reference proteome</keyword>
<comment type="similarity">
    <text evidence="1">Belongs to the transferase hexapeptide repeat family.</text>
</comment>
<dbReference type="STRING" id="217511.GCA_001463845_02760"/>
<dbReference type="InterPro" id="IPR018357">
    <property type="entry name" value="Hexapep_transf_CS"/>
</dbReference>
<reference evidence="5 6" key="1">
    <citation type="journal article" date="2010" name="J. Bacteriol.">
        <title>Genome sequence of Fulvimarina pelagi HTCC2506T, a Mn(II)-oxidizing alphaproteobacterium possessing an aerobic anoxygenic photosynthetic gene cluster and Xanthorhodopsin.</title>
        <authorList>
            <person name="Kang I."/>
            <person name="Oh H.M."/>
            <person name="Lim S.I."/>
            <person name="Ferriera S."/>
            <person name="Giovannoni S.J."/>
            <person name="Cho J.C."/>
        </authorList>
    </citation>
    <scope>NUCLEOTIDE SEQUENCE [LARGE SCALE GENOMIC DNA]</scope>
    <source>
        <strain evidence="5 6">HTCC2506</strain>
    </source>
</reference>
<dbReference type="InterPro" id="IPR050179">
    <property type="entry name" value="Trans_hexapeptide_repeat"/>
</dbReference>
<evidence type="ECO:0000313" key="6">
    <source>
        <dbReference type="Proteomes" id="UP000004310"/>
    </source>
</evidence>
<dbReference type="PANTHER" id="PTHR43300">
    <property type="entry name" value="ACETYLTRANSFERASE"/>
    <property type="match status" value="1"/>
</dbReference>
<dbReference type="EMBL" id="AATP01000002">
    <property type="protein sequence ID" value="EAU41885.1"/>
    <property type="molecule type" value="Genomic_DNA"/>
</dbReference>
<dbReference type="PROSITE" id="PS00101">
    <property type="entry name" value="HEXAPEP_TRANSFERASES"/>
    <property type="match status" value="1"/>
</dbReference>
<dbReference type="InterPro" id="IPR001451">
    <property type="entry name" value="Hexapep"/>
</dbReference>